<keyword evidence="4" id="KW-1185">Reference proteome</keyword>
<keyword evidence="2" id="KW-0472">Membrane</keyword>
<feature type="compositionally biased region" description="Basic and acidic residues" evidence="1">
    <location>
        <begin position="101"/>
        <end position="120"/>
    </location>
</feature>
<feature type="compositionally biased region" description="Basic and acidic residues" evidence="1">
    <location>
        <begin position="84"/>
        <end position="93"/>
    </location>
</feature>
<accession>A0A0C3BUQ9</accession>
<gene>
    <name evidence="3" type="ORF">M413DRAFT_11833</name>
</gene>
<evidence type="ECO:0000313" key="3">
    <source>
        <dbReference type="EMBL" id="KIM40415.1"/>
    </source>
</evidence>
<feature type="transmembrane region" description="Helical" evidence="2">
    <location>
        <begin position="208"/>
        <end position="229"/>
    </location>
</feature>
<reference evidence="4" key="2">
    <citation type="submission" date="2015-01" db="EMBL/GenBank/DDBJ databases">
        <title>Evolutionary Origins and Diversification of the Mycorrhizal Mutualists.</title>
        <authorList>
            <consortium name="DOE Joint Genome Institute"/>
            <consortium name="Mycorrhizal Genomics Consortium"/>
            <person name="Kohler A."/>
            <person name="Kuo A."/>
            <person name="Nagy L.G."/>
            <person name="Floudas D."/>
            <person name="Copeland A."/>
            <person name="Barry K.W."/>
            <person name="Cichocki N."/>
            <person name="Veneault-Fourrey C."/>
            <person name="LaButti K."/>
            <person name="Lindquist E.A."/>
            <person name="Lipzen A."/>
            <person name="Lundell T."/>
            <person name="Morin E."/>
            <person name="Murat C."/>
            <person name="Riley R."/>
            <person name="Ohm R."/>
            <person name="Sun H."/>
            <person name="Tunlid A."/>
            <person name="Henrissat B."/>
            <person name="Grigoriev I.V."/>
            <person name="Hibbett D.S."/>
            <person name="Martin F."/>
        </authorList>
    </citation>
    <scope>NUCLEOTIDE SEQUENCE [LARGE SCALE GENOMIC DNA]</scope>
    <source>
        <strain evidence="4">h7</strain>
    </source>
</reference>
<feature type="compositionally biased region" description="Polar residues" evidence="1">
    <location>
        <begin position="41"/>
        <end position="51"/>
    </location>
</feature>
<sequence length="232" mass="25986">MWPLTQKARNISGLRNQQPKRPSLDLPLAGPSLAGVEIGGTTASLHSTESAGSPHRAPSSPLDDEGRPGDLPNEHDSAVGPEVDQDKNERDSQQEFCGVLDDEKFGTAVGDDPKDRDFLPKRRQREKIPGGRPKSYAKGPDVMSKSERTQRRYKPFFKDQTKLDKFFLSSRSDALSDMAHPTPELDTVDTVSAGVRETWNPKSLVYNLLRIQIFVFMVDFYLTLVPVFFRIE</sequence>
<feature type="region of interest" description="Disordered" evidence="1">
    <location>
        <begin position="1"/>
        <end position="148"/>
    </location>
</feature>
<feature type="compositionally biased region" description="Basic and acidic residues" evidence="1">
    <location>
        <begin position="64"/>
        <end position="77"/>
    </location>
</feature>
<organism evidence="3 4">
    <name type="scientific">Hebeloma cylindrosporum</name>
    <dbReference type="NCBI Taxonomy" id="76867"/>
    <lineage>
        <taxon>Eukaryota</taxon>
        <taxon>Fungi</taxon>
        <taxon>Dikarya</taxon>
        <taxon>Basidiomycota</taxon>
        <taxon>Agaricomycotina</taxon>
        <taxon>Agaricomycetes</taxon>
        <taxon>Agaricomycetidae</taxon>
        <taxon>Agaricales</taxon>
        <taxon>Agaricineae</taxon>
        <taxon>Hymenogastraceae</taxon>
        <taxon>Hebeloma</taxon>
    </lineage>
</organism>
<keyword evidence="2" id="KW-1133">Transmembrane helix</keyword>
<evidence type="ECO:0000313" key="4">
    <source>
        <dbReference type="Proteomes" id="UP000053424"/>
    </source>
</evidence>
<dbReference type="AlphaFoldDB" id="A0A0C3BUQ9"/>
<evidence type="ECO:0000256" key="2">
    <source>
        <dbReference type="SAM" id="Phobius"/>
    </source>
</evidence>
<dbReference type="Proteomes" id="UP000053424">
    <property type="component" value="Unassembled WGS sequence"/>
</dbReference>
<dbReference type="OrthoDB" id="2992477at2759"/>
<dbReference type="HOGENOM" id="CLU_1195001_0_0_1"/>
<name>A0A0C3BUQ9_HEBCY</name>
<evidence type="ECO:0000256" key="1">
    <source>
        <dbReference type="SAM" id="MobiDB-lite"/>
    </source>
</evidence>
<keyword evidence="2" id="KW-0812">Transmembrane</keyword>
<proteinExistence type="predicted"/>
<reference evidence="3 4" key="1">
    <citation type="submission" date="2014-04" db="EMBL/GenBank/DDBJ databases">
        <authorList>
            <consortium name="DOE Joint Genome Institute"/>
            <person name="Kuo A."/>
            <person name="Gay G."/>
            <person name="Dore J."/>
            <person name="Kohler A."/>
            <person name="Nagy L.G."/>
            <person name="Floudas D."/>
            <person name="Copeland A."/>
            <person name="Barry K.W."/>
            <person name="Cichocki N."/>
            <person name="Veneault-Fourrey C."/>
            <person name="LaButti K."/>
            <person name="Lindquist E.A."/>
            <person name="Lipzen A."/>
            <person name="Lundell T."/>
            <person name="Morin E."/>
            <person name="Murat C."/>
            <person name="Sun H."/>
            <person name="Tunlid A."/>
            <person name="Henrissat B."/>
            <person name="Grigoriev I.V."/>
            <person name="Hibbett D.S."/>
            <person name="Martin F."/>
            <person name="Nordberg H.P."/>
            <person name="Cantor M.N."/>
            <person name="Hua S.X."/>
        </authorList>
    </citation>
    <scope>NUCLEOTIDE SEQUENCE [LARGE SCALE GENOMIC DNA]</scope>
    <source>
        <strain evidence="4">h7</strain>
    </source>
</reference>
<protein>
    <submittedName>
        <fullName evidence="3">Uncharacterized protein</fullName>
    </submittedName>
</protein>
<feature type="compositionally biased region" description="Polar residues" evidence="1">
    <location>
        <begin position="7"/>
        <end position="20"/>
    </location>
</feature>
<dbReference type="EMBL" id="KN831783">
    <property type="protein sequence ID" value="KIM40415.1"/>
    <property type="molecule type" value="Genomic_DNA"/>
</dbReference>